<organism evidence="3 4">
    <name type="scientific">Streptomyces collinus (strain DSM 40733 / Tue 365)</name>
    <dbReference type="NCBI Taxonomy" id="1214242"/>
    <lineage>
        <taxon>Bacteria</taxon>
        <taxon>Bacillati</taxon>
        <taxon>Actinomycetota</taxon>
        <taxon>Actinomycetes</taxon>
        <taxon>Kitasatosporales</taxon>
        <taxon>Streptomycetaceae</taxon>
        <taxon>Streptomyces</taxon>
    </lineage>
</organism>
<dbReference type="EMBL" id="CP006259">
    <property type="protein sequence ID" value="AGS68828.1"/>
    <property type="molecule type" value="Genomic_DNA"/>
</dbReference>
<dbReference type="RefSeq" id="WP_020939303.1">
    <property type="nucleotide sequence ID" value="NC_021985.1"/>
</dbReference>
<dbReference type="InterPro" id="IPR043519">
    <property type="entry name" value="NT_sf"/>
</dbReference>
<gene>
    <name evidence="3" type="ORF">B446_10025</name>
</gene>
<reference evidence="4" key="1">
    <citation type="submission" date="2012-10" db="EMBL/GenBank/DDBJ databases">
        <title>The complete genome sequence of Streptomyces collinus Tu 365.</title>
        <authorList>
            <person name="Ruckert C."/>
            <person name="Szczepanowski R."/>
            <person name="Goesmann A."/>
            <person name="Pross E.K."/>
            <person name="Musiol E.M."/>
            <person name="Blin K."/>
            <person name="Wohlleben W."/>
            <person name="Puhler A."/>
            <person name="Weber T."/>
            <person name="Kalinowski J."/>
        </authorList>
    </citation>
    <scope>NUCLEOTIDE SEQUENCE [LARGE SCALE GENOMIC DNA]</scope>
    <source>
        <strain evidence="4">DSM 40733 / Tue 365</strain>
    </source>
</reference>
<dbReference type="KEGG" id="sci:B446_10025"/>
<dbReference type="AlphaFoldDB" id="S5UP53"/>
<dbReference type="PATRIC" id="fig|1214242.5.peg.2067"/>
<sequence>MPTDALLARFVRELAPLGTRAVWAHGSLAGGDYQEGRSDLDLVAVLREPPRLQTVRKVATAHRRLRAEPLAGRLHCSYVAPATLDDPERPHLTWAHGRLMRRPVTPVTRRELHDFGRVLSGEAPAGLLPEVPDAELRGFVVRDQRDYWRPAVDKARLWRQDIWVDLGLLTFARATVTLREGRLVTKREALGELRELGAPEEVVADIERRRYPDTAPGTDPAPGAATAGGPDTAPGTGTAPAPADDHRLTVRAELTRAYLGPAIDALVATYG</sequence>
<dbReference type="Pfam" id="PF01909">
    <property type="entry name" value="NTP_transf_2"/>
    <property type="match status" value="1"/>
</dbReference>
<name>S5UP53_STRC3</name>
<evidence type="ECO:0000259" key="2">
    <source>
        <dbReference type="Pfam" id="PF01909"/>
    </source>
</evidence>
<dbReference type="HOGENOM" id="CLU_072802_0_0_11"/>
<dbReference type="Proteomes" id="UP000015423">
    <property type="component" value="Chromosome"/>
</dbReference>
<feature type="domain" description="Polymerase nucleotidyl transferase" evidence="2">
    <location>
        <begin position="7"/>
        <end position="53"/>
    </location>
</feature>
<dbReference type="InterPro" id="IPR002934">
    <property type="entry name" value="Polymerase_NTP_transf_dom"/>
</dbReference>
<protein>
    <recommendedName>
        <fullName evidence="2">Polymerase nucleotidyl transferase domain-containing protein</fullName>
    </recommendedName>
</protein>
<dbReference type="GO" id="GO:0016779">
    <property type="term" value="F:nucleotidyltransferase activity"/>
    <property type="evidence" value="ECO:0007669"/>
    <property type="project" value="InterPro"/>
</dbReference>
<accession>S5UP53</accession>
<feature type="region of interest" description="Disordered" evidence="1">
    <location>
        <begin position="211"/>
        <end position="245"/>
    </location>
</feature>
<dbReference type="SUPFAM" id="SSF81301">
    <property type="entry name" value="Nucleotidyltransferase"/>
    <property type="match status" value="1"/>
</dbReference>
<feature type="compositionally biased region" description="Low complexity" evidence="1">
    <location>
        <begin position="213"/>
        <end position="242"/>
    </location>
</feature>
<reference evidence="3 4" key="2">
    <citation type="journal article" date="2013" name="J. Biotechnol.">
        <title>Complete genome sequence of the kirromycin producer Streptomyces collinus Tu 365 consisting of a linear chromosome and two linear plasmids.</title>
        <authorList>
            <person name="Ruckert C."/>
            <person name="Szczepanowski R."/>
            <person name="Albersmeier A."/>
            <person name="Goesmann A."/>
            <person name="Iftime D."/>
            <person name="Musiol E.M."/>
            <person name="Blin K."/>
            <person name="Wohlleben W."/>
            <person name="Puhler A."/>
            <person name="Kalinowski J."/>
            <person name="Weber T."/>
        </authorList>
    </citation>
    <scope>NUCLEOTIDE SEQUENCE [LARGE SCALE GENOMIC DNA]</scope>
    <source>
        <strain evidence="4">DSM 40733 / Tue 365</strain>
    </source>
</reference>
<proteinExistence type="predicted"/>
<dbReference type="STRING" id="1214242.B446_10025"/>
<dbReference type="eggNOG" id="COG1708">
    <property type="taxonomic scope" value="Bacteria"/>
</dbReference>
<evidence type="ECO:0000313" key="3">
    <source>
        <dbReference type="EMBL" id="AGS68828.1"/>
    </source>
</evidence>
<evidence type="ECO:0000256" key="1">
    <source>
        <dbReference type="SAM" id="MobiDB-lite"/>
    </source>
</evidence>
<keyword evidence="4" id="KW-1185">Reference proteome</keyword>
<evidence type="ECO:0000313" key="4">
    <source>
        <dbReference type="Proteomes" id="UP000015423"/>
    </source>
</evidence>